<accession>A0AAW0CZZ1</accession>
<comment type="caution">
    <text evidence="2">The sequence shown here is derived from an EMBL/GenBank/DDBJ whole genome shotgun (WGS) entry which is preliminary data.</text>
</comment>
<dbReference type="EMBL" id="JAWWNJ010000011">
    <property type="protein sequence ID" value="KAK7044379.1"/>
    <property type="molecule type" value="Genomic_DNA"/>
</dbReference>
<name>A0AAW0CZZ1_9AGAR</name>
<sequence length="321" mass="35143">MTSSSSSSKEPSSSQLGKKPALSRLTIGAPPPTSPSSSPNDRRHIEYEASTRSPQARRRRRTSSPPIMFGAGMYDLPAPKPPRPLIKLDKKQQAASATPPNSPSIHSPSRTNRWFRRTRTPAPSPSTQLSAPISAVIHSPTTLSDSVRAIDAALNTGGYDSERPLPTTPLVFASFYGQYEDDSVSSLQDSTFSRPESSSLDEEFFDDSNWMLDDLGCDSETRAPSPIHFAEASRPISFSPHDALHPTTSSFDWAHGHGGAETRPNTPLVPDSMAAFNTKILSHYCGGASTRSTAKERWIGEWNEDDMQEVIRKLRSLRSFT</sequence>
<feature type="compositionally biased region" description="Polar residues" evidence="1">
    <location>
        <begin position="93"/>
        <end position="112"/>
    </location>
</feature>
<gene>
    <name evidence="2" type="ORF">R3P38DRAFT_162232</name>
</gene>
<dbReference type="Proteomes" id="UP001362999">
    <property type="component" value="Unassembled WGS sequence"/>
</dbReference>
<protein>
    <submittedName>
        <fullName evidence="2">Uncharacterized protein</fullName>
    </submittedName>
</protein>
<evidence type="ECO:0000313" key="2">
    <source>
        <dbReference type="EMBL" id="KAK7044379.1"/>
    </source>
</evidence>
<keyword evidence="3" id="KW-1185">Reference proteome</keyword>
<dbReference type="AlphaFoldDB" id="A0AAW0CZZ1"/>
<proteinExistence type="predicted"/>
<evidence type="ECO:0000313" key="3">
    <source>
        <dbReference type="Proteomes" id="UP001362999"/>
    </source>
</evidence>
<feature type="region of interest" description="Disordered" evidence="1">
    <location>
        <begin position="1"/>
        <end position="129"/>
    </location>
</feature>
<reference evidence="2 3" key="1">
    <citation type="journal article" date="2024" name="J Genomics">
        <title>Draft genome sequencing and assembly of Favolaschia claudopus CIRM-BRFM 2984 isolated from oak limbs.</title>
        <authorList>
            <person name="Navarro D."/>
            <person name="Drula E."/>
            <person name="Chaduli D."/>
            <person name="Cazenave R."/>
            <person name="Ahrendt S."/>
            <person name="Wang J."/>
            <person name="Lipzen A."/>
            <person name="Daum C."/>
            <person name="Barry K."/>
            <person name="Grigoriev I.V."/>
            <person name="Favel A."/>
            <person name="Rosso M.N."/>
            <person name="Martin F."/>
        </authorList>
    </citation>
    <scope>NUCLEOTIDE SEQUENCE [LARGE SCALE GENOMIC DNA]</scope>
    <source>
        <strain evidence="2 3">CIRM-BRFM 2984</strain>
    </source>
</reference>
<evidence type="ECO:0000256" key="1">
    <source>
        <dbReference type="SAM" id="MobiDB-lite"/>
    </source>
</evidence>
<feature type="compositionally biased region" description="Basic and acidic residues" evidence="1">
    <location>
        <begin position="40"/>
        <end position="49"/>
    </location>
</feature>
<feature type="compositionally biased region" description="Low complexity" evidence="1">
    <location>
        <begin position="1"/>
        <end position="14"/>
    </location>
</feature>
<organism evidence="2 3">
    <name type="scientific">Favolaschia claudopus</name>
    <dbReference type="NCBI Taxonomy" id="2862362"/>
    <lineage>
        <taxon>Eukaryota</taxon>
        <taxon>Fungi</taxon>
        <taxon>Dikarya</taxon>
        <taxon>Basidiomycota</taxon>
        <taxon>Agaricomycotina</taxon>
        <taxon>Agaricomycetes</taxon>
        <taxon>Agaricomycetidae</taxon>
        <taxon>Agaricales</taxon>
        <taxon>Marasmiineae</taxon>
        <taxon>Mycenaceae</taxon>
        <taxon>Favolaschia</taxon>
    </lineage>
</organism>